<dbReference type="SMART" id="SM00387">
    <property type="entry name" value="HATPase_c"/>
    <property type="match status" value="1"/>
</dbReference>
<keyword evidence="11" id="KW-0812">Transmembrane</keyword>
<feature type="domain" description="PAC" evidence="14">
    <location>
        <begin position="402"/>
        <end position="454"/>
    </location>
</feature>
<evidence type="ECO:0000256" key="1">
    <source>
        <dbReference type="ARBA" id="ARBA00000085"/>
    </source>
</evidence>
<sequence>MYLQLRLFCFFLYLILLVSSNPVSASVEMEDRTAGKSDHLQDKKVYRIAGEKHLAPFSYINNHGEFTGFSIDLLDHIAEEENVEFEYIPMDLYQATRALQEGKINAIMGLKYSADQNQIFQFSEPYFTMADVVIIPNHLKSSVNSLADLRGKTVAMREDPVSFELLQNVRQIEFQFALDPEDALHLLFLGRADAFLSNKWTAEFYLEQSQKKGQYAVLDDFGVPSEFAVATWPGDTQLLSMINHALVDMKASGEYQRLYTKWFAPSDERLKEMQNWITVLLVMIGLTFGSLLVIYIWSKRLKKEVEKRTSALADANRKLEVQQHAISQAHAFKTQIIDHMFSGVLTFDQSLKLTSLNQRAKEMLCLTEVESVQTTEIHKHPLIRQIFQTYETAKHKKSGPFLFTEEIEYKQDGELHFVLYRVIPLYEERDQKNGYLITLADRSEERMLEKKLATQEKMRALGQLVAGVAHEVRNPLTSVKTFIDLLPRKYEDPAFRKELLKHVPEALKRMNHIVESLLDYARPKYPQKITFDLESFIHSLVAIIEPTLKKQGVRLRLEIEPSMQLYSDPDQIKQVMLNLMLNALDAMETSAEKKLSIRAEVENGTGFIHVEDTGSGMEKEELPHILEPFYTTKKHGVGLGLSLCYQWIQENNGEMNVETKKGCGTTFTLNLPVAKEKGDK</sequence>
<dbReference type="InterPro" id="IPR003594">
    <property type="entry name" value="HATPase_dom"/>
</dbReference>
<dbReference type="SUPFAM" id="SSF53850">
    <property type="entry name" value="Periplasmic binding protein-like II"/>
    <property type="match status" value="1"/>
</dbReference>
<evidence type="ECO:0000256" key="6">
    <source>
        <dbReference type="ARBA" id="ARBA00022777"/>
    </source>
</evidence>
<dbReference type="InterPro" id="IPR001638">
    <property type="entry name" value="Solute-binding_3/MltF_N"/>
</dbReference>
<dbReference type="PANTHER" id="PTHR43065">
    <property type="entry name" value="SENSOR HISTIDINE KINASE"/>
    <property type="match status" value="1"/>
</dbReference>
<evidence type="ECO:0000259" key="13">
    <source>
        <dbReference type="PROSITE" id="PS50109"/>
    </source>
</evidence>
<dbReference type="CDD" id="cd00082">
    <property type="entry name" value="HisKA"/>
    <property type="match status" value="1"/>
</dbReference>
<dbReference type="Pfam" id="PF00512">
    <property type="entry name" value="HisKA"/>
    <property type="match status" value="1"/>
</dbReference>
<evidence type="ECO:0000313" key="16">
    <source>
        <dbReference type="Proteomes" id="UP000626844"/>
    </source>
</evidence>
<dbReference type="Gene3D" id="1.10.287.130">
    <property type="match status" value="1"/>
</dbReference>
<keyword evidence="8" id="KW-0902">Two-component regulatory system</keyword>
<feature type="signal peptide" evidence="12">
    <location>
        <begin position="1"/>
        <end position="25"/>
    </location>
</feature>
<dbReference type="InterPro" id="IPR005467">
    <property type="entry name" value="His_kinase_dom"/>
</dbReference>
<dbReference type="InterPro" id="IPR000700">
    <property type="entry name" value="PAS-assoc_C"/>
</dbReference>
<dbReference type="EC" id="2.7.13.3" evidence="2"/>
<dbReference type="SUPFAM" id="SSF55874">
    <property type="entry name" value="ATPase domain of HSP90 chaperone/DNA topoisomerase II/histidine kinase"/>
    <property type="match status" value="1"/>
</dbReference>
<evidence type="ECO:0000256" key="8">
    <source>
        <dbReference type="ARBA" id="ARBA00023012"/>
    </source>
</evidence>
<evidence type="ECO:0000256" key="4">
    <source>
        <dbReference type="ARBA" id="ARBA00022679"/>
    </source>
</evidence>
<feature type="domain" description="Histidine kinase" evidence="13">
    <location>
        <begin position="467"/>
        <end position="675"/>
    </location>
</feature>
<evidence type="ECO:0000256" key="2">
    <source>
        <dbReference type="ARBA" id="ARBA00012438"/>
    </source>
</evidence>
<dbReference type="PROSITE" id="PS50113">
    <property type="entry name" value="PAC"/>
    <property type="match status" value="1"/>
</dbReference>
<keyword evidence="11" id="KW-1133">Transmembrane helix</keyword>
<evidence type="ECO:0000256" key="12">
    <source>
        <dbReference type="SAM" id="SignalP"/>
    </source>
</evidence>
<dbReference type="GO" id="GO:0005524">
    <property type="term" value="F:ATP binding"/>
    <property type="evidence" value="ECO:0007669"/>
    <property type="project" value="UniProtKB-KW"/>
</dbReference>
<comment type="caution">
    <text evidence="15">The sequence shown here is derived from an EMBL/GenBank/DDBJ whole genome shotgun (WGS) entry which is preliminary data.</text>
</comment>
<dbReference type="InterPro" id="IPR003661">
    <property type="entry name" value="HisK_dim/P_dom"/>
</dbReference>
<keyword evidence="6" id="KW-0418">Kinase</keyword>
<dbReference type="Pfam" id="PF00497">
    <property type="entry name" value="SBP_bac_3"/>
    <property type="match status" value="1"/>
</dbReference>
<keyword evidence="10" id="KW-0449">Lipoprotein</keyword>
<dbReference type="Gene3D" id="3.30.565.10">
    <property type="entry name" value="Histidine kinase-like ATPase, C-terminal domain"/>
    <property type="match status" value="1"/>
</dbReference>
<keyword evidence="12" id="KW-0732">Signal</keyword>
<feature type="chain" id="PRO_5037909775" description="histidine kinase" evidence="12">
    <location>
        <begin position="26"/>
        <end position="680"/>
    </location>
</feature>
<dbReference type="PROSITE" id="PS50109">
    <property type="entry name" value="HIS_KIN"/>
    <property type="match status" value="1"/>
</dbReference>
<dbReference type="Gene3D" id="3.40.190.10">
    <property type="entry name" value="Periplasmic binding protein-like II"/>
    <property type="match status" value="2"/>
</dbReference>
<dbReference type="Pfam" id="PF02518">
    <property type="entry name" value="HATPase_c"/>
    <property type="match status" value="1"/>
</dbReference>
<evidence type="ECO:0000256" key="11">
    <source>
        <dbReference type="SAM" id="Phobius"/>
    </source>
</evidence>
<protein>
    <recommendedName>
        <fullName evidence="2">histidine kinase</fullName>
        <ecNumber evidence="2">2.7.13.3</ecNumber>
    </recommendedName>
</protein>
<dbReference type="InterPro" id="IPR036890">
    <property type="entry name" value="HATPase_C_sf"/>
</dbReference>
<evidence type="ECO:0000256" key="5">
    <source>
        <dbReference type="ARBA" id="ARBA00022741"/>
    </source>
</evidence>
<comment type="catalytic activity">
    <reaction evidence="1">
        <text>ATP + protein L-histidine = ADP + protein N-phospho-L-histidine.</text>
        <dbReference type="EC" id="2.7.13.3"/>
    </reaction>
</comment>
<evidence type="ECO:0000256" key="3">
    <source>
        <dbReference type="ARBA" id="ARBA00022553"/>
    </source>
</evidence>
<accession>A0A926NKW7</accession>
<dbReference type="InterPro" id="IPR004358">
    <property type="entry name" value="Sig_transdc_His_kin-like_C"/>
</dbReference>
<feature type="transmembrane region" description="Helical" evidence="11">
    <location>
        <begin position="276"/>
        <end position="298"/>
    </location>
</feature>
<gene>
    <name evidence="15" type="ORF">IC621_23945</name>
</gene>
<keyword evidence="16" id="KW-1185">Reference proteome</keyword>
<dbReference type="GO" id="GO:0000155">
    <property type="term" value="F:phosphorelay sensor kinase activity"/>
    <property type="evidence" value="ECO:0007669"/>
    <property type="project" value="InterPro"/>
</dbReference>
<name>A0A926NKW7_9BACI</name>
<evidence type="ECO:0000256" key="10">
    <source>
        <dbReference type="ARBA" id="ARBA00023288"/>
    </source>
</evidence>
<evidence type="ECO:0000256" key="9">
    <source>
        <dbReference type="ARBA" id="ARBA00023139"/>
    </source>
</evidence>
<keyword evidence="9" id="KW-0564">Palmitate</keyword>
<keyword evidence="7" id="KW-0067">ATP-binding</keyword>
<evidence type="ECO:0000256" key="7">
    <source>
        <dbReference type="ARBA" id="ARBA00022840"/>
    </source>
</evidence>
<dbReference type="EMBL" id="JACXAI010000049">
    <property type="protein sequence ID" value="MBD1383246.1"/>
    <property type="molecule type" value="Genomic_DNA"/>
</dbReference>
<evidence type="ECO:0000313" key="15">
    <source>
        <dbReference type="EMBL" id="MBD1383246.1"/>
    </source>
</evidence>
<organism evidence="15 16">
    <name type="scientific">Metabacillus arenae</name>
    <dbReference type="NCBI Taxonomy" id="2771434"/>
    <lineage>
        <taxon>Bacteria</taxon>
        <taxon>Bacillati</taxon>
        <taxon>Bacillota</taxon>
        <taxon>Bacilli</taxon>
        <taxon>Bacillales</taxon>
        <taxon>Bacillaceae</taxon>
        <taxon>Metabacillus</taxon>
    </lineage>
</organism>
<dbReference type="SUPFAM" id="SSF47384">
    <property type="entry name" value="Homodimeric domain of signal transducing histidine kinase"/>
    <property type="match status" value="1"/>
</dbReference>
<proteinExistence type="predicted"/>
<dbReference type="InterPro" id="IPR036097">
    <property type="entry name" value="HisK_dim/P_sf"/>
</dbReference>
<dbReference type="RefSeq" id="WP_191162231.1">
    <property type="nucleotide sequence ID" value="NZ_JACXAI010000049.1"/>
</dbReference>
<keyword evidence="11" id="KW-0472">Membrane</keyword>
<dbReference type="PANTHER" id="PTHR43065:SF10">
    <property type="entry name" value="PEROXIDE STRESS-ACTIVATED HISTIDINE KINASE MAK3"/>
    <property type="match status" value="1"/>
</dbReference>
<dbReference type="SMART" id="SM00388">
    <property type="entry name" value="HisKA"/>
    <property type="match status" value="1"/>
</dbReference>
<evidence type="ECO:0000259" key="14">
    <source>
        <dbReference type="PROSITE" id="PS50113"/>
    </source>
</evidence>
<dbReference type="InterPro" id="IPR035965">
    <property type="entry name" value="PAS-like_dom_sf"/>
</dbReference>
<dbReference type="SUPFAM" id="SSF55785">
    <property type="entry name" value="PYP-like sensor domain (PAS domain)"/>
    <property type="match status" value="1"/>
</dbReference>
<dbReference type="AlphaFoldDB" id="A0A926NKW7"/>
<keyword evidence="4" id="KW-0808">Transferase</keyword>
<keyword evidence="5" id="KW-0547">Nucleotide-binding</keyword>
<dbReference type="Gene3D" id="3.30.450.20">
    <property type="entry name" value="PAS domain"/>
    <property type="match status" value="1"/>
</dbReference>
<dbReference type="SMART" id="SM00062">
    <property type="entry name" value="PBPb"/>
    <property type="match status" value="1"/>
</dbReference>
<dbReference type="Proteomes" id="UP000626844">
    <property type="component" value="Unassembled WGS sequence"/>
</dbReference>
<reference evidence="15" key="1">
    <citation type="submission" date="2020-09" db="EMBL/GenBank/DDBJ databases">
        <title>A novel bacterium of genus Bacillus, isolated from South China Sea.</title>
        <authorList>
            <person name="Huang H."/>
            <person name="Mo K."/>
            <person name="Hu Y."/>
        </authorList>
    </citation>
    <scope>NUCLEOTIDE SEQUENCE</scope>
    <source>
        <strain evidence="15">IB182487</strain>
    </source>
</reference>
<dbReference type="CDD" id="cd13704">
    <property type="entry name" value="PBP2_HisK"/>
    <property type="match status" value="1"/>
</dbReference>
<dbReference type="PRINTS" id="PR00344">
    <property type="entry name" value="BCTRLSENSOR"/>
</dbReference>
<keyword evidence="3" id="KW-0597">Phosphoprotein</keyword>